<proteinExistence type="predicted"/>
<dbReference type="AlphaFoldDB" id="A0A1X0XYY1"/>
<evidence type="ECO:0000313" key="2">
    <source>
        <dbReference type="EMBL" id="ORJ58084.1"/>
    </source>
</evidence>
<dbReference type="InterPro" id="IPR032710">
    <property type="entry name" value="NTF2-like_dom_sf"/>
</dbReference>
<protein>
    <recommendedName>
        <fullName evidence="1">SnoaL-like domain-containing protein</fullName>
    </recommendedName>
</protein>
<dbReference type="Gene3D" id="3.10.450.50">
    <property type="match status" value="1"/>
</dbReference>
<dbReference type="Proteomes" id="UP000193040">
    <property type="component" value="Unassembled WGS sequence"/>
</dbReference>
<organism evidence="2 3">
    <name type="scientific">Mycobacterium simiae</name>
    <name type="common">Mycobacterium habana</name>
    <dbReference type="NCBI Taxonomy" id="1784"/>
    <lineage>
        <taxon>Bacteria</taxon>
        <taxon>Bacillati</taxon>
        <taxon>Actinomycetota</taxon>
        <taxon>Actinomycetes</taxon>
        <taxon>Mycobacteriales</taxon>
        <taxon>Mycobacteriaceae</taxon>
        <taxon>Mycobacterium</taxon>
        <taxon>Mycobacterium simiae complex</taxon>
    </lineage>
</organism>
<reference evidence="2 3" key="1">
    <citation type="submission" date="2017-03" db="EMBL/GenBank/DDBJ databases">
        <title>Genomic insights into Mycobacterium simiae human colonization.</title>
        <authorList>
            <person name="Steffani J.L."/>
            <person name="Brunck M.E."/>
            <person name="Cruz E."/>
            <person name="Montiel R."/>
            <person name="Barona F."/>
        </authorList>
    </citation>
    <scope>NUCLEOTIDE SEQUENCE [LARGE SCALE GENOMIC DNA]</scope>
    <source>
        <strain evidence="2 3">MsiGto</strain>
    </source>
</reference>
<feature type="domain" description="SnoaL-like" evidence="1">
    <location>
        <begin position="71"/>
        <end position="171"/>
    </location>
</feature>
<dbReference type="InterPro" id="IPR037401">
    <property type="entry name" value="SnoaL-like"/>
</dbReference>
<evidence type="ECO:0000259" key="1">
    <source>
        <dbReference type="Pfam" id="PF12680"/>
    </source>
</evidence>
<dbReference type="SUPFAM" id="SSF54427">
    <property type="entry name" value="NTF2-like"/>
    <property type="match status" value="1"/>
</dbReference>
<keyword evidence="3" id="KW-1185">Reference proteome</keyword>
<dbReference type="Pfam" id="PF12680">
    <property type="entry name" value="SnoaL_2"/>
    <property type="match status" value="1"/>
</dbReference>
<gene>
    <name evidence="2" type="ORF">B5M45_21200</name>
</gene>
<dbReference type="EMBL" id="MZZM01000025">
    <property type="protein sequence ID" value="ORJ58084.1"/>
    <property type="molecule type" value="Genomic_DNA"/>
</dbReference>
<name>A0A1X0XYY1_MYCSI</name>
<comment type="caution">
    <text evidence="2">The sequence shown here is derived from an EMBL/GenBank/DDBJ whole genome shotgun (WGS) entry which is preliminary data.</text>
</comment>
<evidence type="ECO:0000313" key="3">
    <source>
        <dbReference type="Proteomes" id="UP000193040"/>
    </source>
</evidence>
<accession>A0A1X0XYY1</accession>
<sequence>MTRGRPSTGSFLRASLLASNVIEGSRALRTLHETLTGAAIATVLVCLGPGGASSAAPDEPTTQQQRAIVGAFASAIVHDDHAGIAEHATDDIAWTIPGSSVVSGRATGIGDITRLADTFAQYGLHISPQGFAFGRDTVAVTLHDTGEHNGKRLDQDVVNVLTIRGDKICEVTAHLTDIDSFDAYFS</sequence>